<dbReference type="InterPro" id="IPR046522">
    <property type="entry name" value="DUF6699"/>
</dbReference>
<dbReference type="Pfam" id="PF20415">
    <property type="entry name" value="DUF6699"/>
    <property type="match status" value="1"/>
</dbReference>
<dbReference type="Proteomes" id="UP000054007">
    <property type="component" value="Unassembled WGS sequence"/>
</dbReference>
<feature type="region of interest" description="Disordered" evidence="1">
    <location>
        <begin position="43"/>
        <end position="87"/>
    </location>
</feature>
<dbReference type="OrthoDB" id="3352225at2759"/>
<evidence type="ECO:0000313" key="4">
    <source>
        <dbReference type="Proteomes" id="UP000054007"/>
    </source>
</evidence>
<name>A0A0D7AXU1_9AGAR</name>
<keyword evidence="4" id="KW-1185">Reference proteome</keyword>
<evidence type="ECO:0000256" key="1">
    <source>
        <dbReference type="SAM" id="MobiDB-lite"/>
    </source>
</evidence>
<feature type="region of interest" description="Disordered" evidence="1">
    <location>
        <begin position="105"/>
        <end position="131"/>
    </location>
</feature>
<sequence>MASVKAQFLLHRSALKAPGSSKHLSPQVRSTGVHFNEAVKVSEYDNPSYPTPEEPRSILRKSKTRSSDRKANKNTSQIHIHGPLCRSKGLEPSSIQLASQLHFTRAAEEDRVQRRDEPLGLDRAPPKRDTRDEFPEFKKVLMGPWVKGPDYSPVMGPELARALGTITIHQALAGPYETTQFLDWEVTQPFVSSHFCSGSHKIMLETFQHQPATYPQLSRLHVISPVFQWSSMVLPIEPHGGVTIHDILHMLGIAFRQRILPSEMDDMAPEVRALVLRTMEERVNRGVGPPYACSSDRLLGKTKFAGLAYVSDPSTQSTDTSDYDILLQIFTGS</sequence>
<reference evidence="3 4" key="1">
    <citation type="journal article" date="2015" name="Fungal Genet. Biol.">
        <title>Evolution of novel wood decay mechanisms in Agaricales revealed by the genome sequences of Fistulina hepatica and Cylindrobasidium torrendii.</title>
        <authorList>
            <person name="Floudas D."/>
            <person name="Held B.W."/>
            <person name="Riley R."/>
            <person name="Nagy L.G."/>
            <person name="Koehler G."/>
            <person name="Ransdell A.S."/>
            <person name="Younus H."/>
            <person name="Chow J."/>
            <person name="Chiniquy J."/>
            <person name="Lipzen A."/>
            <person name="Tritt A."/>
            <person name="Sun H."/>
            <person name="Haridas S."/>
            <person name="LaButti K."/>
            <person name="Ohm R.A."/>
            <person name="Kues U."/>
            <person name="Blanchette R.A."/>
            <person name="Grigoriev I.V."/>
            <person name="Minto R.E."/>
            <person name="Hibbett D.S."/>
        </authorList>
    </citation>
    <scope>NUCLEOTIDE SEQUENCE [LARGE SCALE GENOMIC DNA]</scope>
    <source>
        <strain evidence="3 4">FP15055 ss-10</strain>
    </source>
</reference>
<organism evidence="3 4">
    <name type="scientific">Cylindrobasidium torrendii FP15055 ss-10</name>
    <dbReference type="NCBI Taxonomy" id="1314674"/>
    <lineage>
        <taxon>Eukaryota</taxon>
        <taxon>Fungi</taxon>
        <taxon>Dikarya</taxon>
        <taxon>Basidiomycota</taxon>
        <taxon>Agaricomycotina</taxon>
        <taxon>Agaricomycetes</taxon>
        <taxon>Agaricomycetidae</taxon>
        <taxon>Agaricales</taxon>
        <taxon>Marasmiineae</taxon>
        <taxon>Physalacriaceae</taxon>
        <taxon>Cylindrobasidium</taxon>
    </lineage>
</organism>
<dbReference type="AlphaFoldDB" id="A0A0D7AXU1"/>
<dbReference type="EMBL" id="KN880748">
    <property type="protein sequence ID" value="KIY62790.1"/>
    <property type="molecule type" value="Genomic_DNA"/>
</dbReference>
<feature type="domain" description="DUF6699" evidence="2">
    <location>
        <begin position="182"/>
        <end position="310"/>
    </location>
</feature>
<protein>
    <recommendedName>
        <fullName evidence="2">DUF6699 domain-containing protein</fullName>
    </recommendedName>
</protein>
<evidence type="ECO:0000313" key="3">
    <source>
        <dbReference type="EMBL" id="KIY62790.1"/>
    </source>
</evidence>
<accession>A0A0D7AXU1</accession>
<dbReference type="STRING" id="1314674.A0A0D7AXU1"/>
<evidence type="ECO:0000259" key="2">
    <source>
        <dbReference type="Pfam" id="PF20415"/>
    </source>
</evidence>
<proteinExistence type="predicted"/>
<gene>
    <name evidence="3" type="ORF">CYLTODRAFT_426655</name>
</gene>